<dbReference type="InterPro" id="IPR018170">
    <property type="entry name" value="Aldo/ket_reductase_CS"/>
</dbReference>
<evidence type="ECO:0000313" key="12">
    <source>
        <dbReference type="Proteomes" id="UP000697127"/>
    </source>
</evidence>
<name>A0A9P6WKF9_9ASCO</name>
<dbReference type="CDD" id="cd19071">
    <property type="entry name" value="AKR_AKR1-5-like"/>
    <property type="match status" value="1"/>
</dbReference>
<dbReference type="EMBL" id="PUHW01000123">
    <property type="protein sequence ID" value="KAG0688776.1"/>
    <property type="molecule type" value="Genomic_DNA"/>
</dbReference>
<organism evidence="11 12">
    <name type="scientific">Pichia californica</name>
    <dbReference type="NCBI Taxonomy" id="460514"/>
    <lineage>
        <taxon>Eukaryota</taxon>
        <taxon>Fungi</taxon>
        <taxon>Dikarya</taxon>
        <taxon>Ascomycota</taxon>
        <taxon>Saccharomycotina</taxon>
        <taxon>Pichiomycetes</taxon>
        <taxon>Pichiales</taxon>
        <taxon>Pichiaceae</taxon>
        <taxon>Pichia</taxon>
    </lineage>
</organism>
<dbReference type="Proteomes" id="UP000697127">
    <property type="component" value="Unassembled WGS sequence"/>
</dbReference>
<proteinExistence type="predicted"/>
<dbReference type="InterPro" id="IPR023210">
    <property type="entry name" value="NADP_OxRdtase_dom"/>
</dbReference>
<dbReference type="InterPro" id="IPR036812">
    <property type="entry name" value="NAD(P)_OxRdtase_dom_sf"/>
</dbReference>
<dbReference type="OrthoDB" id="416253at2759"/>
<evidence type="ECO:0000259" key="10">
    <source>
        <dbReference type="Pfam" id="PF00248"/>
    </source>
</evidence>
<dbReference type="PANTHER" id="PTHR43827">
    <property type="entry name" value="2,5-DIKETO-D-GLUCONIC ACID REDUCTASE"/>
    <property type="match status" value="1"/>
</dbReference>
<comment type="catalytic activity">
    <reaction evidence="2">
        <text>(R)-pantolactone + NADP(+) = 2-dehydropantolactone + NADPH + H(+)</text>
        <dbReference type="Rhea" id="RHEA:18981"/>
        <dbReference type="ChEBI" id="CHEBI:15378"/>
        <dbReference type="ChEBI" id="CHEBI:16719"/>
        <dbReference type="ChEBI" id="CHEBI:18395"/>
        <dbReference type="ChEBI" id="CHEBI:57783"/>
        <dbReference type="ChEBI" id="CHEBI:58349"/>
        <dbReference type="EC" id="1.1.1.358"/>
    </reaction>
</comment>
<dbReference type="AlphaFoldDB" id="A0A9P6WKF9"/>
<dbReference type="PANTHER" id="PTHR43827:SF13">
    <property type="entry name" value="ALDO_KETO REDUCTASE FAMILY PROTEIN"/>
    <property type="match status" value="1"/>
</dbReference>
<evidence type="ECO:0000256" key="3">
    <source>
        <dbReference type="ARBA" id="ARBA00051098"/>
    </source>
</evidence>
<feature type="site" description="Lowers pKa of active site Tyr" evidence="9">
    <location>
        <position position="82"/>
    </location>
</feature>
<feature type="active site" description="Proton donor" evidence="7">
    <location>
        <position position="52"/>
    </location>
</feature>
<dbReference type="PRINTS" id="PR00069">
    <property type="entry name" value="ALDKETRDTASE"/>
</dbReference>
<dbReference type="EC" id="1.1.1.358" evidence="4"/>
<comment type="catalytic activity">
    <reaction evidence="3">
        <text>isatin + NADPH + H(+) = 3-hydroxyindolin-2-one + NADP(+)</text>
        <dbReference type="Rhea" id="RHEA:68608"/>
        <dbReference type="ChEBI" id="CHEBI:15378"/>
        <dbReference type="ChEBI" id="CHEBI:27539"/>
        <dbReference type="ChEBI" id="CHEBI:28536"/>
        <dbReference type="ChEBI" id="CHEBI:57783"/>
        <dbReference type="ChEBI" id="CHEBI:58349"/>
    </reaction>
</comment>
<dbReference type="SUPFAM" id="SSF51430">
    <property type="entry name" value="NAD(P)-linked oxidoreductase"/>
    <property type="match status" value="1"/>
</dbReference>
<feature type="binding site" evidence="8">
    <location>
        <position position="116"/>
    </location>
    <ligand>
        <name>substrate</name>
    </ligand>
</feature>
<dbReference type="InterPro" id="IPR020471">
    <property type="entry name" value="AKR"/>
</dbReference>
<evidence type="ECO:0000256" key="1">
    <source>
        <dbReference type="ARBA" id="ARBA00023002"/>
    </source>
</evidence>
<gene>
    <name evidence="11" type="ORF">C6P40_000537</name>
</gene>
<dbReference type="PROSITE" id="PS00062">
    <property type="entry name" value="ALDOKETO_REDUCTASE_2"/>
    <property type="match status" value="1"/>
</dbReference>
<evidence type="ECO:0000256" key="6">
    <source>
        <dbReference type="ARBA" id="ARBA00081322"/>
    </source>
</evidence>
<keyword evidence="12" id="KW-1185">Reference proteome</keyword>
<sequence>MSVRKIGKSIKLNNGKIIPFIGLGTWEIANADIVVEEALNVGYRCIDTAKLYRNEKKCGDGIINWLNKNPDHKREEVYYITKLWNDQNGYEEAKEGIALALEKVKGLGYIDLLLIHSPCEGRQMRLETWKAMQEAVNEGTVKSIGVSNYGIKHLEELLAWEGLTIKPVVNEIEVSPWCMRQELCDFTKSKGIEVVAFAPLSHAFRLQDPDAVSIAKEKGVSAAQVLIRWSLQKGYIPIPKTKTLSRLPQNLDVLSFELSETEIKKLDHPEVHDPSDWEVTECP</sequence>
<evidence type="ECO:0000313" key="11">
    <source>
        <dbReference type="EMBL" id="KAG0688776.1"/>
    </source>
</evidence>
<dbReference type="FunFam" id="3.20.20.100:FF:000002">
    <property type="entry name" value="2,5-diketo-D-gluconic acid reductase A"/>
    <property type="match status" value="1"/>
</dbReference>
<dbReference type="PIRSF" id="PIRSF000097">
    <property type="entry name" value="AKR"/>
    <property type="match status" value="1"/>
</dbReference>
<protein>
    <recommendedName>
        <fullName evidence="5">2-dehydropantolactone reductase</fullName>
        <ecNumber evidence="4">1.1.1.358</ecNumber>
    </recommendedName>
    <alternativeName>
        <fullName evidence="5">2-dehydropantolactone reductase</fullName>
    </alternativeName>
    <alternativeName>
        <fullName evidence="6">Ketopantoyl-lactone reductase</fullName>
    </alternativeName>
</protein>
<dbReference type="PROSITE" id="PS00063">
    <property type="entry name" value="ALDOKETO_REDUCTASE_3"/>
    <property type="match status" value="1"/>
</dbReference>
<accession>A0A9P6WKF9</accession>
<evidence type="ECO:0000256" key="7">
    <source>
        <dbReference type="PIRSR" id="PIRSR000097-1"/>
    </source>
</evidence>
<dbReference type="GO" id="GO:0042180">
    <property type="term" value="P:ketone metabolic process"/>
    <property type="evidence" value="ECO:0007669"/>
    <property type="project" value="UniProtKB-ARBA"/>
</dbReference>
<evidence type="ECO:0000256" key="2">
    <source>
        <dbReference type="ARBA" id="ARBA00050878"/>
    </source>
</evidence>
<dbReference type="Gene3D" id="3.20.20.100">
    <property type="entry name" value="NADP-dependent oxidoreductase domain"/>
    <property type="match status" value="1"/>
</dbReference>
<evidence type="ECO:0000256" key="4">
    <source>
        <dbReference type="ARBA" id="ARBA00066965"/>
    </source>
</evidence>
<comment type="caution">
    <text evidence="11">The sequence shown here is derived from an EMBL/GenBank/DDBJ whole genome shotgun (WGS) entry which is preliminary data.</text>
</comment>
<reference evidence="11" key="1">
    <citation type="submission" date="2020-11" db="EMBL/GenBank/DDBJ databases">
        <title>Kefir isolates.</title>
        <authorList>
            <person name="Marcisauskas S."/>
            <person name="Kim Y."/>
            <person name="Blasche S."/>
        </authorList>
    </citation>
    <scope>NUCLEOTIDE SEQUENCE</scope>
    <source>
        <strain evidence="11">Olga-1</strain>
    </source>
</reference>
<feature type="domain" description="NADP-dependent oxidoreductase" evidence="10">
    <location>
        <begin position="21"/>
        <end position="267"/>
    </location>
</feature>
<keyword evidence="1" id="KW-0560">Oxidoreductase</keyword>
<dbReference type="Pfam" id="PF00248">
    <property type="entry name" value="Aldo_ket_red"/>
    <property type="match status" value="1"/>
</dbReference>
<evidence type="ECO:0000256" key="8">
    <source>
        <dbReference type="PIRSR" id="PIRSR000097-2"/>
    </source>
</evidence>
<evidence type="ECO:0000256" key="5">
    <source>
        <dbReference type="ARBA" id="ARBA00079693"/>
    </source>
</evidence>
<dbReference type="GO" id="GO:0047011">
    <property type="term" value="F:2-dehydropantolactone reductase (A-specific) activity"/>
    <property type="evidence" value="ECO:0007669"/>
    <property type="project" value="UniProtKB-ARBA"/>
</dbReference>
<evidence type="ECO:0000256" key="9">
    <source>
        <dbReference type="PIRSR" id="PIRSR000097-3"/>
    </source>
</evidence>